<sequence>MQCTGMTTSLSLSKIARKVAYKLLCMFVHFCDGSGSIIRWPLGVMSREREHKIPPADRWDLGGWSRHPWHSPPAVLGTILCDRRRRRSPQTRRRQPVDHALDHSVMPSVCQEFTLDA</sequence>
<dbReference type="AlphaFoldDB" id="A0A0C3A0M3"/>
<reference evidence="2" key="2">
    <citation type="submission" date="2015-01" db="EMBL/GenBank/DDBJ databases">
        <title>Evolutionary Origins and Diversification of the Mycorrhizal Mutualists.</title>
        <authorList>
            <consortium name="DOE Joint Genome Institute"/>
            <consortium name="Mycorrhizal Genomics Consortium"/>
            <person name="Kohler A."/>
            <person name="Kuo A."/>
            <person name="Nagy L.G."/>
            <person name="Floudas D."/>
            <person name="Copeland A."/>
            <person name="Barry K.W."/>
            <person name="Cichocki N."/>
            <person name="Veneault-Fourrey C."/>
            <person name="LaButti K."/>
            <person name="Lindquist E.A."/>
            <person name="Lipzen A."/>
            <person name="Lundell T."/>
            <person name="Morin E."/>
            <person name="Murat C."/>
            <person name="Riley R."/>
            <person name="Ohm R."/>
            <person name="Sun H."/>
            <person name="Tunlid A."/>
            <person name="Henrissat B."/>
            <person name="Grigoriev I.V."/>
            <person name="Hibbett D.S."/>
            <person name="Martin F."/>
        </authorList>
    </citation>
    <scope>NUCLEOTIDE SEQUENCE [LARGE SCALE GENOMIC DNA]</scope>
    <source>
        <strain evidence="2">Foug A</strain>
    </source>
</reference>
<organism evidence="1 2">
    <name type="scientific">Scleroderma citrinum Foug A</name>
    <dbReference type="NCBI Taxonomy" id="1036808"/>
    <lineage>
        <taxon>Eukaryota</taxon>
        <taxon>Fungi</taxon>
        <taxon>Dikarya</taxon>
        <taxon>Basidiomycota</taxon>
        <taxon>Agaricomycotina</taxon>
        <taxon>Agaricomycetes</taxon>
        <taxon>Agaricomycetidae</taxon>
        <taxon>Boletales</taxon>
        <taxon>Sclerodermatineae</taxon>
        <taxon>Sclerodermataceae</taxon>
        <taxon>Scleroderma</taxon>
    </lineage>
</organism>
<accession>A0A0C3A0M3</accession>
<evidence type="ECO:0000313" key="1">
    <source>
        <dbReference type="EMBL" id="KIM58227.1"/>
    </source>
</evidence>
<gene>
    <name evidence="1" type="ORF">SCLCIDRAFT_1100041</name>
</gene>
<evidence type="ECO:0000313" key="2">
    <source>
        <dbReference type="Proteomes" id="UP000053989"/>
    </source>
</evidence>
<proteinExistence type="predicted"/>
<dbReference type="InParanoid" id="A0A0C3A0M3"/>
<dbReference type="EMBL" id="KN822089">
    <property type="protein sequence ID" value="KIM58227.1"/>
    <property type="molecule type" value="Genomic_DNA"/>
</dbReference>
<dbReference type="HOGENOM" id="CLU_2086227_0_0_1"/>
<name>A0A0C3A0M3_9AGAM</name>
<keyword evidence="2" id="KW-1185">Reference proteome</keyword>
<dbReference type="Proteomes" id="UP000053989">
    <property type="component" value="Unassembled WGS sequence"/>
</dbReference>
<reference evidence="1 2" key="1">
    <citation type="submission" date="2014-04" db="EMBL/GenBank/DDBJ databases">
        <authorList>
            <consortium name="DOE Joint Genome Institute"/>
            <person name="Kuo A."/>
            <person name="Kohler A."/>
            <person name="Nagy L.G."/>
            <person name="Floudas D."/>
            <person name="Copeland A."/>
            <person name="Barry K.W."/>
            <person name="Cichocki N."/>
            <person name="Veneault-Fourrey C."/>
            <person name="LaButti K."/>
            <person name="Lindquist E.A."/>
            <person name="Lipzen A."/>
            <person name="Lundell T."/>
            <person name="Morin E."/>
            <person name="Murat C."/>
            <person name="Sun H."/>
            <person name="Tunlid A."/>
            <person name="Henrissat B."/>
            <person name="Grigoriev I.V."/>
            <person name="Hibbett D.S."/>
            <person name="Martin F."/>
            <person name="Nordberg H.P."/>
            <person name="Cantor M.N."/>
            <person name="Hua S.X."/>
        </authorList>
    </citation>
    <scope>NUCLEOTIDE SEQUENCE [LARGE SCALE GENOMIC DNA]</scope>
    <source>
        <strain evidence="1 2">Foug A</strain>
    </source>
</reference>
<protein>
    <submittedName>
        <fullName evidence="1">Uncharacterized protein</fullName>
    </submittedName>
</protein>